<feature type="domain" description="DUF8130" evidence="1">
    <location>
        <begin position="1"/>
        <end position="190"/>
    </location>
</feature>
<accession>A0A1H3VLS7</accession>
<dbReference type="AlphaFoldDB" id="A0A1H3VLS7"/>
<dbReference type="InterPro" id="IPR058443">
    <property type="entry name" value="DUF8130"/>
</dbReference>
<gene>
    <name evidence="2" type="ORF">SAMN04488065_0038</name>
</gene>
<dbReference type="RefSeq" id="WP_092629645.1">
    <property type="nucleotide sequence ID" value="NZ_FNQT01000001.1"/>
</dbReference>
<evidence type="ECO:0000313" key="3">
    <source>
        <dbReference type="Proteomes" id="UP000236755"/>
    </source>
</evidence>
<dbReference type="OrthoDB" id="269766at2157"/>
<name>A0A1H3VLS7_9EURY</name>
<dbReference type="PROSITE" id="PS51257">
    <property type="entry name" value="PROKAR_LIPOPROTEIN"/>
    <property type="match status" value="1"/>
</dbReference>
<reference evidence="2 3" key="1">
    <citation type="submission" date="2016-10" db="EMBL/GenBank/DDBJ databases">
        <authorList>
            <person name="de Groot N.N."/>
        </authorList>
    </citation>
    <scope>NUCLEOTIDE SEQUENCE [LARGE SCALE GENOMIC DNA]</scope>
    <source>
        <strain evidence="2 3">CGMCC 1.8712</strain>
    </source>
</reference>
<dbReference type="EMBL" id="FNQT01000001">
    <property type="protein sequence ID" value="SDZ75214.1"/>
    <property type="molecule type" value="Genomic_DNA"/>
</dbReference>
<sequence length="191" mass="20945">MRRRALLAAAGTSLASLGGCLGAPEYTITDVTVTSTAPFEFDVTVVDPDAIVEHPAELEFEVRNGSDRPLRVRNTGVWPFGLLQLVYSREESAAGTILWTERYETSQYVDAENRSSYGVESTPLVRALDAGDTVSETYELHGDGVHEAGTAYVIGEFESPVFEYQRDGDDDWTAFTPTIEVAIATKEWVSL</sequence>
<proteinExistence type="predicted"/>
<dbReference type="STRING" id="555874.SAMN04488065_0038"/>
<protein>
    <recommendedName>
        <fullName evidence="1">DUF8130 domain-containing protein</fullName>
    </recommendedName>
</protein>
<dbReference type="Pfam" id="PF26451">
    <property type="entry name" value="DUF8130"/>
    <property type="match status" value="1"/>
</dbReference>
<evidence type="ECO:0000313" key="2">
    <source>
        <dbReference type="EMBL" id="SDZ75214.1"/>
    </source>
</evidence>
<evidence type="ECO:0000259" key="1">
    <source>
        <dbReference type="Pfam" id="PF26451"/>
    </source>
</evidence>
<organism evidence="2 3">
    <name type="scientific">Haloplanus vescus</name>
    <dbReference type="NCBI Taxonomy" id="555874"/>
    <lineage>
        <taxon>Archaea</taxon>
        <taxon>Methanobacteriati</taxon>
        <taxon>Methanobacteriota</taxon>
        <taxon>Stenosarchaea group</taxon>
        <taxon>Halobacteria</taxon>
        <taxon>Halobacteriales</taxon>
        <taxon>Haloferacaceae</taxon>
        <taxon>Haloplanus</taxon>
    </lineage>
</organism>
<keyword evidence="3" id="KW-1185">Reference proteome</keyword>
<dbReference type="Proteomes" id="UP000236755">
    <property type="component" value="Unassembled WGS sequence"/>
</dbReference>